<evidence type="ECO:0000256" key="1">
    <source>
        <dbReference type="ARBA" id="ARBA00022490"/>
    </source>
</evidence>
<evidence type="ECO:0000256" key="3">
    <source>
        <dbReference type="ARBA" id="ARBA00023274"/>
    </source>
</evidence>
<comment type="similarity">
    <text evidence="4">Belongs to the snRNP Sm proteins family.</text>
</comment>
<keyword evidence="4" id="KW-0507">mRNA processing</keyword>
<dbReference type="SMART" id="SM00651">
    <property type="entry name" value="Sm"/>
    <property type="match status" value="1"/>
</dbReference>
<feature type="region of interest" description="Disordered" evidence="5">
    <location>
        <begin position="82"/>
        <end position="107"/>
    </location>
</feature>
<feature type="domain" description="Sm" evidence="6">
    <location>
        <begin position="3"/>
        <end position="59"/>
    </location>
</feature>
<dbReference type="GO" id="GO:1990904">
    <property type="term" value="C:ribonucleoprotein complex"/>
    <property type="evidence" value="ECO:0007669"/>
    <property type="project" value="UniProtKB-KW"/>
</dbReference>
<dbReference type="GO" id="GO:0000290">
    <property type="term" value="P:deadenylation-dependent decapping of nuclear-transcribed mRNA"/>
    <property type="evidence" value="ECO:0007669"/>
    <property type="project" value="TreeGrafter"/>
</dbReference>
<dbReference type="InterPro" id="IPR044642">
    <property type="entry name" value="PTHR15588"/>
</dbReference>
<accession>A0AAV1E5R3</accession>
<keyword evidence="2 4" id="KW-0694">RNA-binding</keyword>
<feature type="non-terminal residue" evidence="7">
    <location>
        <position position="1"/>
    </location>
</feature>
<comment type="subunit">
    <text evidence="4">Component of the heptameric LSM1-LSM7 complex that forms a seven-membered ring structure with a donut shape.</text>
</comment>
<evidence type="ECO:0000313" key="8">
    <source>
        <dbReference type="Proteomes" id="UP001161247"/>
    </source>
</evidence>
<keyword evidence="8" id="KW-1185">Reference proteome</keyword>
<dbReference type="SUPFAM" id="SSF50182">
    <property type="entry name" value="Sm-like ribonucleoproteins"/>
    <property type="match status" value="1"/>
</dbReference>
<evidence type="ECO:0000256" key="2">
    <source>
        <dbReference type="ARBA" id="ARBA00022884"/>
    </source>
</evidence>
<evidence type="ECO:0000259" key="6">
    <source>
        <dbReference type="SMART" id="SM00651"/>
    </source>
</evidence>
<dbReference type="Proteomes" id="UP001161247">
    <property type="component" value="Chromosome 8"/>
</dbReference>
<dbReference type="GO" id="GO:0006397">
    <property type="term" value="P:mRNA processing"/>
    <property type="evidence" value="ECO:0007669"/>
    <property type="project" value="UniProtKB-UniRule"/>
</dbReference>
<feature type="compositionally biased region" description="Basic and acidic residues" evidence="5">
    <location>
        <begin position="82"/>
        <end position="101"/>
    </location>
</feature>
<evidence type="ECO:0000313" key="7">
    <source>
        <dbReference type="EMBL" id="CAI9115550.1"/>
    </source>
</evidence>
<reference evidence="7" key="1">
    <citation type="submission" date="2023-03" db="EMBL/GenBank/DDBJ databases">
        <authorList>
            <person name="Julca I."/>
        </authorList>
    </citation>
    <scope>NUCLEOTIDE SEQUENCE</scope>
</reference>
<sequence>GPCLLKDGRKLLGTLRSFNKFANSVFEDTYVRVIAGNRYCDIPLGLYVIRGETLVLIGELGTDKEELPSHMTHVLPLEIRSAEKAERDASDPKGTKAKRIEFPNMDD</sequence>
<evidence type="ECO:0000256" key="5">
    <source>
        <dbReference type="SAM" id="MobiDB-lite"/>
    </source>
</evidence>
<dbReference type="PANTHER" id="PTHR15588">
    <property type="entry name" value="LSM1"/>
    <property type="match status" value="1"/>
</dbReference>
<protein>
    <recommendedName>
        <fullName evidence="4">U6 snRNA-associated Sm-like protein LSm1</fullName>
    </recommendedName>
</protein>
<gene>
    <name evidence="4" type="primary">LSM1</name>
    <name evidence="7" type="ORF">OLC1_LOCUS22055</name>
</gene>
<dbReference type="GO" id="GO:0000932">
    <property type="term" value="C:P-body"/>
    <property type="evidence" value="ECO:0007669"/>
    <property type="project" value="UniProtKB-SubCell"/>
</dbReference>
<dbReference type="PANTHER" id="PTHR15588:SF8">
    <property type="entry name" value="U6 SNRNA-ASSOCIATED SM-LIKE PROTEIN LSM1"/>
    <property type="match status" value="1"/>
</dbReference>
<dbReference type="Pfam" id="PF01423">
    <property type="entry name" value="LSM"/>
    <property type="match status" value="1"/>
</dbReference>
<proteinExistence type="inferred from homology"/>
<dbReference type="Gene3D" id="2.30.30.100">
    <property type="match status" value="1"/>
</dbReference>
<keyword evidence="3 4" id="KW-0687">Ribonucleoprotein</keyword>
<dbReference type="AlphaFoldDB" id="A0AAV1E5R3"/>
<dbReference type="InterPro" id="IPR001163">
    <property type="entry name" value="Sm_dom_euk/arc"/>
</dbReference>
<dbReference type="GO" id="GO:0003729">
    <property type="term" value="F:mRNA binding"/>
    <property type="evidence" value="ECO:0007669"/>
    <property type="project" value="TreeGrafter"/>
</dbReference>
<evidence type="ECO:0000256" key="4">
    <source>
        <dbReference type="RuleBase" id="RU365047"/>
    </source>
</evidence>
<dbReference type="CDD" id="cd01728">
    <property type="entry name" value="LSm1"/>
    <property type="match status" value="1"/>
</dbReference>
<organism evidence="7 8">
    <name type="scientific">Oldenlandia corymbosa var. corymbosa</name>
    <dbReference type="NCBI Taxonomy" id="529605"/>
    <lineage>
        <taxon>Eukaryota</taxon>
        <taxon>Viridiplantae</taxon>
        <taxon>Streptophyta</taxon>
        <taxon>Embryophyta</taxon>
        <taxon>Tracheophyta</taxon>
        <taxon>Spermatophyta</taxon>
        <taxon>Magnoliopsida</taxon>
        <taxon>eudicotyledons</taxon>
        <taxon>Gunneridae</taxon>
        <taxon>Pentapetalae</taxon>
        <taxon>asterids</taxon>
        <taxon>lamiids</taxon>
        <taxon>Gentianales</taxon>
        <taxon>Rubiaceae</taxon>
        <taxon>Rubioideae</taxon>
        <taxon>Spermacoceae</taxon>
        <taxon>Hedyotis-Oldenlandia complex</taxon>
        <taxon>Oldenlandia</taxon>
    </lineage>
</organism>
<dbReference type="EMBL" id="OX459125">
    <property type="protein sequence ID" value="CAI9115550.1"/>
    <property type="molecule type" value="Genomic_DNA"/>
</dbReference>
<keyword evidence="1 4" id="KW-0963">Cytoplasm</keyword>
<dbReference type="InterPro" id="IPR034104">
    <property type="entry name" value="Lsm1"/>
</dbReference>
<comment type="function">
    <text evidence="4">Component of the cytoplasmic LSM1-LSM7 complex which is involved in mRNA degradation.</text>
</comment>
<comment type="subcellular location">
    <subcellularLocation>
        <location evidence="4">Cytoplasm</location>
    </subcellularLocation>
    <subcellularLocation>
        <location evidence="4">Cytoplasm</location>
        <location evidence="4">P-body</location>
    </subcellularLocation>
</comment>
<dbReference type="InterPro" id="IPR010920">
    <property type="entry name" value="LSM_dom_sf"/>
</dbReference>
<name>A0AAV1E5R3_OLDCO</name>
<dbReference type="GO" id="GO:1990726">
    <property type="term" value="C:Lsm1-7-Pat1 complex"/>
    <property type="evidence" value="ECO:0007669"/>
    <property type="project" value="TreeGrafter"/>
</dbReference>